<organism evidence="3 4">
    <name type="scientific">Papiliotrema laurentii</name>
    <name type="common">Cryptococcus laurentii</name>
    <dbReference type="NCBI Taxonomy" id="5418"/>
    <lineage>
        <taxon>Eukaryota</taxon>
        <taxon>Fungi</taxon>
        <taxon>Dikarya</taxon>
        <taxon>Basidiomycota</taxon>
        <taxon>Agaricomycotina</taxon>
        <taxon>Tremellomycetes</taxon>
        <taxon>Tremellales</taxon>
        <taxon>Rhynchogastremaceae</taxon>
        <taxon>Papiliotrema</taxon>
    </lineage>
</organism>
<keyword evidence="2" id="KW-1133">Transmembrane helix</keyword>
<feature type="region of interest" description="Disordered" evidence="1">
    <location>
        <begin position="32"/>
        <end position="161"/>
    </location>
</feature>
<dbReference type="Proteomes" id="UP001182556">
    <property type="component" value="Unassembled WGS sequence"/>
</dbReference>
<dbReference type="EMBL" id="JAODAN010000004">
    <property type="protein sequence ID" value="KAK1925123.1"/>
    <property type="molecule type" value="Genomic_DNA"/>
</dbReference>
<dbReference type="InterPro" id="IPR057394">
    <property type="entry name" value="PIGBOS1"/>
</dbReference>
<feature type="compositionally biased region" description="Polar residues" evidence="1">
    <location>
        <begin position="53"/>
        <end position="86"/>
    </location>
</feature>
<sequence>MSSQRLVPWLVAGGVGIVSGIYIWGPPLKQEATGMTKPQGEIKDGRSQAVKDQGSSQTPYRHGGSQTNDLTKPNVAGTSAQATKSNTVDRDAPTRSNPNVHDGSAGGGVGVAEMRERKMQGQGLPSPQGGDTKAQVTPAQPGYNDTEGGGQKKGRWYFGGW</sequence>
<name>A0AAD9FS39_PAPLA</name>
<evidence type="ECO:0000256" key="1">
    <source>
        <dbReference type="SAM" id="MobiDB-lite"/>
    </source>
</evidence>
<evidence type="ECO:0000256" key="2">
    <source>
        <dbReference type="SAM" id="Phobius"/>
    </source>
</evidence>
<dbReference type="Pfam" id="PF23670">
    <property type="entry name" value="PIGBOS1"/>
    <property type="match status" value="1"/>
</dbReference>
<accession>A0AAD9FS39</accession>
<keyword evidence="4" id="KW-1185">Reference proteome</keyword>
<comment type="caution">
    <text evidence="3">The sequence shown here is derived from an EMBL/GenBank/DDBJ whole genome shotgun (WGS) entry which is preliminary data.</text>
</comment>
<keyword evidence="2" id="KW-0472">Membrane</keyword>
<evidence type="ECO:0000313" key="3">
    <source>
        <dbReference type="EMBL" id="KAK1925123.1"/>
    </source>
</evidence>
<reference evidence="3" key="1">
    <citation type="submission" date="2023-02" db="EMBL/GenBank/DDBJ databases">
        <title>Identification and recombinant expression of a fungal hydrolase from Papiliotrema laurentii that hydrolyzes apple cutin and clears colloidal polyester polyurethane.</title>
        <authorList>
            <consortium name="DOE Joint Genome Institute"/>
            <person name="Roman V.A."/>
            <person name="Bojanowski C."/>
            <person name="Crable B.R."/>
            <person name="Wagner D.N."/>
            <person name="Hung C.S."/>
            <person name="Nadeau L.J."/>
            <person name="Schratz L."/>
            <person name="Haridas S."/>
            <person name="Pangilinan J."/>
            <person name="Lipzen A."/>
            <person name="Na H."/>
            <person name="Yan M."/>
            <person name="Ng V."/>
            <person name="Grigoriev I.V."/>
            <person name="Spatafora J.W."/>
            <person name="Barlow D."/>
            <person name="Biffinger J."/>
            <person name="Kelley-Loughnane N."/>
            <person name="Varaljay V.A."/>
            <person name="Crookes-Goodson W.J."/>
        </authorList>
    </citation>
    <scope>NUCLEOTIDE SEQUENCE</scope>
    <source>
        <strain evidence="3">5307AH</strain>
    </source>
</reference>
<keyword evidence="2" id="KW-0812">Transmembrane</keyword>
<dbReference type="AlphaFoldDB" id="A0AAD9FS39"/>
<feature type="compositionally biased region" description="Gly residues" evidence="1">
    <location>
        <begin position="147"/>
        <end position="161"/>
    </location>
</feature>
<gene>
    <name evidence="3" type="ORF">DB88DRAFT_488018</name>
</gene>
<protein>
    <submittedName>
        <fullName evidence="3">Uncharacterized protein</fullName>
    </submittedName>
</protein>
<evidence type="ECO:0000313" key="4">
    <source>
        <dbReference type="Proteomes" id="UP001182556"/>
    </source>
</evidence>
<feature type="transmembrane region" description="Helical" evidence="2">
    <location>
        <begin position="6"/>
        <end position="25"/>
    </location>
</feature>
<proteinExistence type="predicted"/>